<dbReference type="EMBL" id="AP023356">
    <property type="protein sequence ID" value="BCJ43393.1"/>
    <property type="molecule type" value="Genomic_DNA"/>
</dbReference>
<feature type="domain" description="YDG" evidence="1">
    <location>
        <begin position="159"/>
        <end position="301"/>
    </location>
</feature>
<accession>A0ABM7LVM7</accession>
<dbReference type="Proteomes" id="UP000676967">
    <property type="component" value="Chromosome"/>
</dbReference>
<dbReference type="Pfam" id="PF02182">
    <property type="entry name" value="SAD_SRA"/>
    <property type="match status" value="1"/>
</dbReference>
<dbReference type="Pfam" id="PF26340">
    <property type="entry name" value="DNA-SBD_ScoMcrA"/>
    <property type="match status" value="1"/>
</dbReference>
<dbReference type="Gene3D" id="2.30.280.10">
    <property type="entry name" value="SRA-YDG"/>
    <property type="match status" value="1"/>
</dbReference>
<dbReference type="Gene3D" id="1.10.30.50">
    <property type="match status" value="1"/>
</dbReference>
<dbReference type="InterPro" id="IPR045134">
    <property type="entry name" value="UHRF1/2-like"/>
</dbReference>
<dbReference type="SMART" id="SM00466">
    <property type="entry name" value="SRA"/>
    <property type="match status" value="1"/>
</dbReference>
<gene>
    <name evidence="2" type="ORF">Aiant_40500</name>
</gene>
<dbReference type="Pfam" id="PF13391">
    <property type="entry name" value="HNH_2"/>
    <property type="match status" value="1"/>
</dbReference>
<dbReference type="InterPro" id="IPR015947">
    <property type="entry name" value="PUA-like_sf"/>
</dbReference>
<dbReference type="CDD" id="cd00085">
    <property type="entry name" value="HNHc"/>
    <property type="match status" value="1"/>
</dbReference>
<dbReference type="SUPFAM" id="SSF88697">
    <property type="entry name" value="PUA domain-like"/>
    <property type="match status" value="1"/>
</dbReference>
<dbReference type="InterPro" id="IPR003615">
    <property type="entry name" value="HNH_nuc"/>
</dbReference>
<dbReference type="PANTHER" id="PTHR14140:SF27">
    <property type="entry name" value="OS04G0289800 PROTEIN"/>
    <property type="match status" value="1"/>
</dbReference>
<dbReference type="RefSeq" id="WP_212847101.1">
    <property type="nucleotide sequence ID" value="NZ_AP023356.1"/>
</dbReference>
<protein>
    <recommendedName>
        <fullName evidence="1">YDG domain-containing protein</fullName>
    </recommendedName>
</protein>
<organism evidence="2 3">
    <name type="scientific">Actinoplanes ianthinogenes</name>
    <dbReference type="NCBI Taxonomy" id="122358"/>
    <lineage>
        <taxon>Bacteria</taxon>
        <taxon>Bacillati</taxon>
        <taxon>Actinomycetota</taxon>
        <taxon>Actinomycetes</taxon>
        <taxon>Micromonosporales</taxon>
        <taxon>Micromonosporaceae</taxon>
        <taxon>Actinoplanes</taxon>
    </lineage>
</organism>
<dbReference type="PROSITE" id="PS51015">
    <property type="entry name" value="YDG"/>
    <property type="match status" value="1"/>
</dbReference>
<evidence type="ECO:0000259" key="1">
    <source>
        <dbReference type="PROSITE" id="PS51015"/>
    </source>
</evidence>
<dbReference type="InterPro" id="IPR058813">
    <property type="entry name" value="DNA-SBD_ScoMcrA"/>
</dbReference>
<sequence length="454" mass="49617">MDLDELMAETRKLRPRRRRGRLTVNQPVVLLWAARRAVAGESRQVRWSDVRSTLSEAISELGGGIEADPAAVPVLALAQSPLGEIEMAMSAPHSDSHAARWLNSTDPHIGLSSSAFTALHEVEIFEDFAHTVVEKFDEPTARAVLDYFGVQRPLFRGIGEVPGVEVGDTFASRAELHEARVHRALQAGIVGTADKGAESIVVSGGYEDKDYDDWIIYTGHGGWDRDTGKQVADQSPTAPGNAGLITSSLTKAPVRVIRGAHEGNPHAPATGFRYDGLFMVERFWQEPGEHGFSLCRYRLVRLAPTAATISTGADAVHLPPVPSGNSRPGRKLTAAERIVRDVEVVRFTKAAHDCICQICEIRMVIQGRGYAQGAHIRPLGEPHGGPDTPDNMLCLCPNCHVLFDNGEILVDSDLRIISEYPNRGTLRTAESHVINPEFLEYHRGLYPTTKVPAE</sequence>
<dbReference type="PANTHER" id="PTHR14140">
    <property type="entry name" value="E3 UBIQUITIN-PROTEIN LIGASE UHRF-RELATED"/>
    <property type="match status" value="1"/>
</dbReference>
<dbReference type="InterPro" id="IPR036987">
    <property type="entry name" value="SRA-YDG_sf"/>
</dbReference>
<evidence type="ECO:0000313" key="3">
    <source>
        <dbReference type="Proteomes" id="UP000676967"/>
    </source>
</evidence>
<reference evidence="2 3" key="1">
    <citation type="submission" date="2020-08" db="EMBL/GenBank/DDBJ databases">
        <title>Whole genome shotgun sequence of Actinoplanes ianthinogenes NBRC 13996.</title>
        <authorList>
            <person name="Komaki H."/>
            <person name="Tamura T."/>
        </authorList>
    </citation>
    <scope>NUCLEOTIDE SEQUENCE [LARGE SCALE GENOMIC DNA]</scope>
    <source>
        <strain evidence="2 3">NBRC 13996</strain>
    </source>
</reference>
<evidence type="ECO:0000313" key="2">
    <source>
        <dbReference type="EMBL" id="BCJ43393.1"/>
    </source>
</evidence>
<proteinExistence type="predicted"/>
<dbReference type="InterPro" id="IPR003105">
    <property type="entry name" value="SRA_YDG"/>
</dbReference>
<name>A0ABM7LVM7_9ACTN</name>
<keyword evidence="3" id="KW-1185">Reference proteome</keyword>